<organism evidence="1 2">
    <name type="scientific">Niveibacterium umoris</name>
    <dbReference type="NCBI Taxonomy" id="1193620"/>
    <lineage>
        <taxon>Bacteria</taxon>
        <taxon>Pseudomonadati</taxon>
        <taxon>Pseudomonadota</taxon>
        <taxon>Betaproteobacteria</taxon>
        <taxon>Rhodocyclales</taxon>
        <taxon>Rhodocyclaceae</taxon>
        <taxon>Niveibacterium</taxon>
    </lineage>
</organism>
<evidence type="ECO:0000313" key="2">
    <source>
        <dbReference type="Proteomes" id="UP000561045"/>
    </source>
</evidence>
<dbReference type="EMBL" id="JACIET010000002">
    <property type="protein sequence ID" value="MBB4013457.1"/>
    <property type="molecule type" value="Genomic_DNA"/>
</dbReference>
<evidence type="ECO:0008006" key="3">
    <source>
        <dbReference type="Google" id="ProtNLM"/>
    </source>
</evidence>
<accession>A0A840BSX4</accession>
<evidence type="ECO:0000313" key="1">
    <source>
        <dbReference type="EMBL" id="MBB4013457.1"/>
    </source>
</evidence>
<protein>
    <recommendedName>
        <fullName evidence="3">Diguanylate cyclase</fullName>
    </recommendedName>
</protein>
<dbReference type="Proteomes" id="UP000561045">
    <property type="component" value="Unassembled WGS sequence"/>
</dbReference>
<proteinExistence type="predicted"/>
<dbReference type="RefSeq" id="WP_183635325.1">
    <property type="nucleotide sequence ID" value="NZ_BAABLE010000005.1"/>
</dbReference>
<dbReference type="AlphaFoldDB" id="A0A840BSX4"/>
<sequence length="210" mass="23158">MRIFDTLSAQIDSMGLPLFAVSVAAVARADTPLLMFMHWHGFRREGPRLAADASREPRPVASSALQINRRWGAISHIESDVLDAAWRLGAWNLERDEKRACNTIGAPLSEAQACRQAFGDYPTFDDRETLLAEAPERESLMQLAADVGYVLWQFRPVAGGVWDAHEGDDTLDASGHRAPPCPVVCESLAGGARRSRRTVYRLGAVHHLID</sequence>
<gene>
    <name evidence="1" type="ORF">GGR36_002803</name>
</gene>
<reference evidence="1 2" key="1">
    <citation type="submission" date="2020-08" db="EMBL/GenBank/DDBJ databases">
        <title>Genomic Encyclopedia of Type Strains, Phase IV (KMG-IV): sequencing the most valuable type-strain genomes for metagenomic binning, comparative biology and taxonomic classification.</title>
        <authorList>
            <person name="Goeker M."/>
        </authorList>
    </citation>
    <scope>NUCLEOTIDE SEQUENCE [LARGE SCALE GENOMIC DNA]</scope>
    <source>
        <strain evidence="1 2">DSM 106739</strain>
    </source>
</reference>
<keyword evidence="2" id="KW-1185">Reference proteome</keyword>
<comment type="caution">
    <text evidence="1">The sequence shown here is derived from an EMBL/GenBank/DDBJ whole genome shotgun (WGS) entry which is preliminary data.</text>
</comment>
<name>A0A840BSX4_9RHOO</name>